<keyword evidence="1" id="KW-1133">Transmembrane helix</keyword>
<keyword evidence="1" id="KW-0472">Membrane</keyword>
<dbReference type="EMBL" id="LN609302">
    <property type="protein sequence ID" value="CEF53250.1"/>
    <property type="molecule type" value="Genomic_DNA"/>
</dbReference>
<evidence type="ECO:0000313" key="3">
    <source>
        <dbReference type="Proteomes" id="UP000068250"/>
    </source>
</evidence>
<protein>
    <submittedName>
        <fullName evidence="2">Uncharacterized protein</fullName>
    </submittedName>
</protein>
<proteinExistence type="predicted"/>
<reference evidence="3" key="1">
    <citation type="submission" date="2014-09" db="EMBL/GenBank/DDBJ databases">
        <authorList>
            <person name="Illeghems K.G."/>
        </authorList>
    </citation>
    <scope>NUCLEOTIDE SEQUENCE [LARGE SCALE GENOMIC DNA]</scope>
    <source>
        <strain evidence="3">LMG 23848T</strain>
    </source>
</reference>
<gene>
    <name evidence="2" type="ORF">AGA_112</name>
</gene>
<dbReference type="AlphaFoldDB" id="A0A0U5EZT7"/>
<accession>A0A0U5EZT7</accession>
<keyword evidence="1" id="KW-0812">Transmembrane</keyword>
<feature type="transmembrane region" description="Helical" evidence="1">
    <location>
        <begin position="12"/>
        <end position="34"/>
    </location>
</feature>
<evidence type="ECO:0000313" key="2">
    <source>
        <dbReference type="EMBL" id="CEF53250.1"/>
    </source>
</evidence>
<name>A0A0U5EZT7_9PROT</name>
<evidence type="ECO:0000256" key="1">
    <source>
        <dbReference type="SAM" id="Phobius"/>
    </source>
</evidence>
<organism evidence="2 3">
    <name type="scientific">Acetobacter ghanensis</name>
    <dbReference type="NCBI Taxonomy" id="431306"/>
    <lineage>
        <taxon>Bacteria</taxon>
        <taxon>Pseudomonadati</taxon>
        <taxon>Pseudomonadota</taxon>
        <taxon>Alphaproteobacteria</taxon>
        <taxon>Acetobacterales</taxon>
        <taxon>Acetobacteraceae</taxon>
        <taxon>Acetobacter</taxon>
    </lineage>
</organism>
<dbReference type="Proteomes" id="UP000068250">
    <property type="component" value="Chromosome I"/>
</dbReference>
<sequence length="35" mass="3956">MFLWLMATNLEVTWLGFITVAITPLLLAICSGFIR</sequence>